<evidence type="ECO:0000313" key="9">
    <source>
        <dbReference type="EnsemblMetazoa" id="HelroP68096"/>
    </source>
</evidence>
<protein>
    <recommendedName>
        <fullName evidence="7">Septin-type G domain-containing protein</fullName>
    </recommendedName>
</protein>
<name>T1FZA2_HELRO</name>
<organism evidence="9 10">
    <name type="scientific">Helobdella robusta</name>
    <name type="common">Californian leech</name>
    <dbReference type="NCBI Taxonomy" id="6412"/>
    <lineage>
        <taxon>Eukaryota</taxon>
        <taxon>Metazoa</taxon>
        <taxon>Spiralia</taxon>
        <taxon>Lophotrochozoa</taxon>
        <taxon>Annelida</taxon>
        <taxon>Clitellata</taxon>
        <taxon>Hirudinea</taxon>
        <taxon>Rhynchobdellida</taxon>
        <taxon>Glossiphoniidae</taxon>
        <taxon>Helobdella</taxon>
    </lineage>
</organism>
<dbReference type="OMA" id="GYDSAMN"/>
<dbReference type="HOGENOM" id="CLU_017718_7_0_1"/>
<accession>T1FZA2</accession>
<evidence type="ECO:0000256" key="6">
    <source>
        <dbReference type="ARBA" id="ARBA00023306"/>
    </source>
</evidence>
<evidence type="ECO:0000256" key="2">
    <source>
        <dbReference type="ARBA" id="ARBA00022618"/>
    </source>
</evidence>
<keyword evidence="2" id="KW-0132">Cell division</keyword>
<dbReference type="OrthoDB" id="416553at2759"/>
<dbReference type="GO" id="GO:0008104">
    <property type="term" value="P:intracellular protein localization"/>
    <property type="evidence" value="ECO:0000318"/>
    <property type="project" value="GO_Central"/>
</dbReference>
<evidence type="ECO:0000313" key="8">
    <source>
        <dbReference type="EMBL" id="ESN96760.1"/>
    </source>
</evidence>
<dbReference type="CDD" id="cd01850">
    <property type="entry name" value="CDC_Septin"/>
    <property type="match status" value="1"/>
</dbReference>
<dbReference type="eggNOG" id="KOG2655">
    <property type="taxonomic scope" value="Eukaryota"/>
</dbReference>
<dbReference type="InterPro" id="IPR027417">
    <property type="entry name" value="P-loop_NTPase"/>
</dbReference>
<dbReference type="RefSeq" id="XP_009025185.1">
    <property type="nucleotide sequence ID" value="XM_009026937.1"/>
</dbReference>
<dbReference type="GO" id="GO:0060090">
    <property type="term" value="F:molecular adaptor activity"/>
    <property type="evidence" value="ECO:0000318"/>
    <property type="project" value="GO_Central"/>
</dbReference>
<comment type="subcellular location">
    <subcellularLocation>
        <location evidence="1">Cleavage furrow</location>
    </subcellularLocation>
</comment>
<feature type="domain" description="Septin-type G" evidence="7">
    <location>
        <begin position="1"/>
        <end position="233"/>
    </location>
</feature>
<dbReference type="GO" id="GO:0032154">
    <property type="term" value="C:cleavage furrow"/>
    <property type="evidence" value="ECO:0007669"/>
    <property type="project" value="UniProtKB-SubCell"/>
</dbReference>
<evidence type="ECO:0000313" key="10">
    <source>
        <dbReference type="Proteomes" id="UP000015101"/>
    </source>
</evidence>
<proteinExistence type="predicted"/>
<keyword evidence="5" id="KW-0342">GTP-binding</keyword>
<evidence type="ECO:0000256" key="4">
    <source>
        <dbReference type="ARBA" id="ARBA00023054"/>
    </source>
</evidence>
<dbReference type="Gene3D" id="3.40.50.300">
    <property type="entry name" value="P-loop containing nucleotide triphosphate hydrolases"/>
    <property type="match status" value="1"/>
</dbReference>
<dbReference type="GO" id="GO:0005525">
    <property type="term" value="F:GTP binding"/>
    <property type="evidence" value="ECO:0007669"/>
    <property type="project" value="UniProtKB-KW"/>
</dbReference>
<dbReference type="GO" id="GO:0015630">
    <property type="term" value="C:microtubule cytoskeleton"/>
    <property type="evidence" value="ECO:0000318"/>
    <property type="project" value="GO_Central"/>
</dbReference>
<reference evidence="10" key="1">
    <citation type="submission" date="2012-12" db="EMBL/GenBank/DDBJ databases">
        <authorList>
            <person name="Hellsten U."/>
            <person name="Grimwood J."/>
            <person name="Chapman J.A."/>
            <person name="Shapiro H."/>
            <person name="Aerts A."/>
            <person name="Otillar R.P."/>
            <person name="Terry A.Y."/>
            <person name="Boore J.L."/>
            <person name="Simakov O."/>
            <person name="Marletaz F."/>
            <person name="Cho S.-J."/>
            <person name="Edsinger-Gonzales E."/>
            <person name="Havlak P."/>
            <person name="Kuo D.-H."/>
            <person name="Larsson T."/>
            <person name="Lv J."/>
            <person name="Arendt D."/>
            <person name="Savage R."/>
            <person name="Osoegawa K."/>
            <person name="de Jong P."/>
            <person name="Lindberg D.R."/>
            <person name="Seaver E.C."/>
            <person name="Weisblat D.A."/>
            <person name="Putnam N.H."/>
            <person name="Grigoriev I.V."/>
            <person name="Rokhsar D.S."/>
        </authorList>
    </citation>
    <scope>NUCLEOTIDE SEQUENCE</scope>
</reference>
<dbReference type="GO" id="GO:0005940">
    <property type="term" value="C:septin ring"/>
    <property type="evidence" value="ECO:0000318"/>
    <property type="project" value="GO_Central"/>
</dbReference>
<dbReference type="STRING" id="6412.T1FZA2"/>
<dbReference type="PIRSF" id="PIRSF006698">
    <property type="entry name" value="Septin"/>
    <property type="match status" value="1"/>
</dbReference>
<keyword evidence="6" id="KW-0131">Cell cycle</keyword>
<dbReference type="PANTHER" id="PTHR18884">
    <property type="entry name" value="SEPTIN"/>
    <property type="match status" value="1"/>
</dbReference>
<dbReference type="CTD" id="20214150"/>
<evidence type="ECO:0000256" key="3">
    <source>
        <dbReference type="ARBA" id="ARBA00022741"/>
    </source>
</evidence>
<dbReference type="SUPFAM" id="SSF52540">
    <property type="entry name" value="P-loop containing nucleoside triphosphate hydrolases"/>
    <property type="match status" value="1"/>
</dbReference>
<dbReference type="KEGG" id="hro:HELRODRAFT_68096"/>
<dbReference type="GO" id="GO:0003924">
    <property type="term" value="F:GTPase activity"/>
    <property type="evidence" value="ECO:0000318"/>
    <property type="project" value="GO_Central"/>
</dbReference>
<dbReference type="GO" id="GO:0032153">
    <property type="term" value="C:cell division site"/>
    <property type="evidence" value="ECO:0000318"/>
    <property type="project" value="GO_Central"/>
</dbReference>
<dbReference type="EnsemblMetazoa" id="HelroT68096">
    <property type="protein sequence ID" value="HelroP68096"/>
    <property type="gene ID" value="HelroG68096"/>
</dbReference>
<keyword evidence="4" id="KW-0175">Coiled coil</keyword>
<gene>
    <name evidence="9" type="primary">20214150</name>
    <name evidence="8" type="ORF">HELRODRAFT_68096</name>
</gene>
<dbReference type="EMBL" id="KB097495">
    <property type="protein sequence ID" value="ESN96760.1"/>
    <property type="molecule type" value="Genomic_DNA"/>
</dbReference>
<dbReference type="GO" id="GO:0008021">
    <property type="term" value="C:synaptic vesicle"/>
    <property type="evidence" value="ECO:0000318"/>
    <property type="project" value="GO_Central"/>
</dbReference>
<dbReference type="Pfam" id="PF00735">
    <property type="entry name" value="Septin"/>
    <property type="match status" value="1"/>
</dbReference>
<dbReference type="GO" id="GO:0061640">
    <property type="term" value="P:cytoskeleton-dependent cytokinesis"/>
    <property type="evidence" value="ECO:0000318"/>
    <property type="project" value="GO_Central"/>
</dbReference>
<dbReference type="InterPro" id="IPR030379">
    <property type="entry name" value="G_SEPTIN_dom"/>
</dbReference>
<dbReference type="FunFam" id="3.40.50.300:FF:000162">
    <property type="entry name" value="septin-7 isoform X1"/>
    <property type="match status" value="1"/>
</dbReference>
<dbReference type="GO" id="GO:0031105">
    <property type="term" value="C:septin complex"/>
    <property type="evidence" value="ECO:0000318"/>
    <property type="project" value="GO_Central"/>
</dbReference>
<evidence type="ECO:0000259" key="7">
    <source>
        <dbReference type="PROSITE" id="PS51719"/>
    </source>
</evidence>
<keyword evidence="10" id="KW-1185">Reference proteome</keyword>
<keyword evidence="3" id="KW-0547">Nucleotide-binding</keyword>
<dbReference type="GO" id="GO:0017157">
    <property type="term" value="P:regulation of exocytosis"/>
    <property type="evidence" value="ECO:0000318"/>
    <property type="project" value="GO_Central"/>
</dbReference>
<dbReference type="InParanoid" id="T1FZA2"/>
<sequence length="260" mass="30404">IEKTVQIEKRYMEIEEYSVKLRLTIIDTPGYNDALDCSNCWQPIDDYIMRQFDQFLRDESGLNRRNIQDNRVHCCLYFLNPTARGLQQMDVLFMLKLHHKVNIVPIIAKADTLNTDELKLLKSRVLEDIERHGIKVYEVPHCDSDEEEEVKMRDEELRSLLPFAVVGSNGVVEVGGRKVKGRIYPWGVVEVENPKHSDFTKLRQFLVSTHMQDLKDVTREIHYENFRANKIKQDNLHNNKSVIVHVDVVVAVVVFVHFCK</sequence>
<dbReference type="InterPro" id="IPR016491">
    <property type="entry name" value="Septin"/>
</dbReference>
<dbReference type="EMBL" id="AMQM01001479">
    <property type="status" value="NOT_ANNOTATED_CDS"/>
    <property type="molecule type" value="Genomic_DNA"/>
</dbReference>
<evidence type="ECO:0000256" key="1">
    <source>
        <dbReference type="ARBA" id="ARBA00004626"/>
    </source>
</evidence>
<reference evidence="9" key="3">
    <citation type="submission" date="2015-06" db="UniProtKB">
        <authorList>
            <consortium name="EnsemblMetazoa"/>
        </authorList>
    </citation>
    <scope>IDENTIFICATION</scope>
</reference>
<evidence type="ECO:0000256" key="5">
    <source>
        <dbReference type="ARBA" id="ARBA00023134"/>
    </source>
</evidence>
<reference evidence="8 10" key="2">
    <citation type="journal article" date="2013" name="Nature">
        <title>Insights into bilaterian evolution from three spiralian genomes.</title>
        <authorList>
            <person name="Simakov O."/>
            <person name="Marletaz F."/>
            <person name="Cho S.J."/>
            <person name="Edsinger-Gonzales E."/>
            <person name="Havlak P."/>
            <person name="Hellsten U."/>
            <person name="Kuo D.H."/>
            <person name="Larsson T."/>
            <person name="Lv J."/>
            <person name="Arendt D."/>
            <person name="Savage R."/>
            <person name="Osoegawa K."/>
            <person name="de Jong P."/>
            <person name="Grimwood J."/>
            <person name="Chapman J.A."/>
            <person name="Shapiro H."/>
            <person name="Aerts A."/>
            <person name="Otillar R.P."/>
            <person name="Terry A.Y."/>
            <person name="Boore J.L."/>
            <person name="Grigoriev I.V."/>
            <person name="Lindberg D.R."/>
            <person name="Seaver E.C."/>
            <person name="Weisblat D.A."/>
            <person name="Putnam N.H."/>
            <person name="Rokhsar D.S."/>
        </authorList>
    </citation>
    <scope>NUCLEOTIDE SEQUENCE</scope>
</reference>
<dbReference type="GeneID" id="20214150"/>
<dbReference type="PROSITE" id="PS51719">
    <property type="entry name" value="G_SEPTIN"/>
    <property type="match status" value="1"/>
</dbReference>
<dbReference type="AlphaFoldDB" id="T1FZA2"/>
<dbReference type="Proteomes" id="UP000015101">
    <property type="component" value="Unassembled WGS sequence"/>
</dbReference>